<evidence type="ECO:0000256" key="1">
    <source>
        <dbReference type="ARBA" id="ARBA00004141"/>
    </source>
</evidence>
<dbReference type="PANTHER" id="PTHR12246">
    <property type="entry name" value="PALMITOYLTRANSFERASE ZDHHC16"/>
    <property type="match status" value="1"/>
</dbReference>
<organism evidence="9 10">
    <name type="scientific">Rotaria sordida</name>
    <dbReference type="NCBI Taxonomy" id="392033"/>
    <lineage>
        <taxon>Eukaryota</taxon>
        <taxon>Metazoa</taxon>
        <taxon>Spiralia</taxon>
        <taxon>Gnathifera</taxon>
        <taxon>Rotifera</taxon>
        <taxon>Eurotatoria</taxon>
        <taxon>Bdelloidea</taxon>
        <taxon>Philodinida</taxon>
        <taxon>Philodinidae</taxon>
        <taxon>Rotaria</taxon>
    </lineage>
</organism>
<evidence type="ECO:0000256" key="2">
    <source>
        <dbReference type="ARBA" id="ARBA00022679"/>
    </source>
</evidence>
<gene>
    <name evidence="9" type="ORF">SEV965_LOCUS9413</name>
</gene>
<evidence type="ECO:0000259" key="8">
    <source>
        <dbReference type="Pfam" id="PF01529"/>
    </source>
</evidence>
<comment type="domain">
    <text evidence="7">The DHHC domain is required for palmitoyltransferase activity.</text>
</comment>
<keyword evidence="2 7" id="KW-0808">Transferase</keyword>
<accession>A0A814F0G4</accession>
<dbReference type="EC" id="2.3.1.225" evidence="7"/>
<keyword evidence="5 7" id="KW-0472">Membrane</keyword>
<comment type="subcellular location">
    <subcellularLocation>
        <location evidence="1">Membrane</location>
        <topology evidence="1">Multi-pass membrane protein</topology>
    </subcellularLocation>
</comment>
<feature type="transmembrane region" description="Helical" evidence="7">
    <location>
        <begin position="192"/>
        <end position="214"/>
    </location>
</feature>
<feature type="transmembrane region" description="Helical" evidence="7">
    <location>
        <begin position="50"/>
        <end position="73"/>
    </location>
</feature>
<evidence type="ECO:0000256" key="5">
    <source>
        <dbReference type="ARBA" id="ARBA00023136"/>
    </source>
</evidence>
<evidence type="ECO:0000313" key="9">
    <source>
        <dbReference type="EMBL" id="CAF0974305.1"/>
    </source>
</evidence>
<dbReference type="Proteomes" id="UP000663889">
    <property type="component" value="Unassembled WGS sequence"/>
</dbReference>
<reference evidence="9" key="1">
    <citation type="submission" date="2021-02" db="EMBL/GenBank/DDBJ databases">
        <authorList>
            <person name="Nowell W R."/>
        </authorList>
    </citation>
    <scope>NUCLEOTIDE SEQUENCE</scope>
</reference>
<dbReference type="AlphaFoldDB" id="A0A814F0G4"/>
<evidence type="ECO:0000256" key="6">
    <source>
        <dbReference type="ARBA" id="ARBA00023315"/>
    </source>
</evidence>
<keyword evidence="6 7" id="KW-0012">Acyltransferase</keyword>
<dbReference type="InterPro" id="IPR039859">
    <property type="entry name" value="PFA4/ZDH16/20/ERF2-like"/>
</dbReference>
<evidence type="ECO:0000256" key="7">
    <source>
        <dbReference type="RuleBase" id="RU079119"/>
    </source>
</evidence>
<keyword evidence="4 7" id="KW-1133">Transmembrane helix</keyword>
<dbReference type="InterPro" id="IPR001594">
    <property type="entry name" value="Palmitoyltrfase_DHHC"/>
</dbReference>
<evidence type="ECO:0000256" key="3">
    <source>
        <dbReference type="ARBA" id="ARBA00022692"/>
    </source>
</evidence>
<dbReference type="PROSITE" id="PS50216">
    <property type="entry name" value="DHHC"/>
    <property type="match status" value="1"/>
</dbReference>
<comment type="caution">
    <text evidence="9">The sequence shown here is derived from an EMBL/GenBank/DDBJ whole genome shotgun (WGS) entry which is preliminary data.</text>
</comment>
<dbReference type="Pfam" id="PF01529">
    <property type="entry name" value="DHHC"/>
    <property type="match status" value="1"/>
</dbReference>
<dbReference type="GO" id="GO:0016020">
    <property type="term" value="C:membrane"/>
    <property type="evidence" value="ECO:0007669"/>
    <property type="project" value="UniProtKB-SubCell"/>
</dbReference>
<keyword evidence="3 7" id="KW-0812">Transmembrane</keyword>
<dbReference type="GO" id="GO:0019706">
    <property type="term" value="F:protein-cysteine S-palmitoyltransferase activity"/>
    <property type="evidence" value="ECO:0007669"/>
    <property type="project" value="UniProtKB-EC"/>
</dbReference>
<name>A0A814F0G4_9BILA</name>
<protein>
    <recommendedName>
        <fullName evidence="7">Palmitoyltransferase</fullName>
        <ecNumber evidence="7">2.3.1.225</ecNumber>
    </recommendedName>
</protein>
<feature type="transmembrane region" description="Helical" evidence="7">
    <location>
        <begin position="134"/>
        <end position="154"/>
    </location>
</feature>
<evidence type="ECO:0000256" key="4">
    <source>
        <dbReference type="ARBA" id="ARBA00022989"/>
    </source>
</evidence>
<evidence type="ECO:0000313" key="10">
    <source>
        <dbReference type="Proteomes" id="UP000663889"/>
    </source>
</evidence>
<sequence>MWNITIQKILSKSIGYFGVFIFFSFTTYVVFICYSIIAPAIFEHRQYGKFLFHFIFGNLLIINIYFNYIMAWLTSPGLAKDYQDLTVQYPVCKKCSCNKPPRTHHCSWCNLCVLRFDHHCPWLNNCVGFYNHRYFFQFCCFMAIGCLYAGFFCYREYQISRFDEQIFRQIDSFYMPGDIFETMGVEGFIANYIFIMALVAGFLLICICCLHGGMISRDETSVEHLVAKYSTNQYYKQNSILHKIFNPKIIENWKRFLGVHSFSEFIRRILLPSTHKPKGNGITIDDYKVSTNLILHREDCDRNEPHVSNTSKISYDISNSYLVRIYRSVVLLWYKQRKSRCSTPICQSRLLLTQERNILQDC</sequence>
<comment type="similarity">
    <text evidence="7">Belongs to the DHHC palmitoyltransferase family.</text>
</comment>
<comment type="catalytic activity">
    <reaction evidence="7">
        <text>L-cysteinyl-[protein] + hexadecanoyl-CoA = S-hexadecanoyl-L-cysteinyl-[protein] + CoA</text>
        <dbReference type="Rhea" id="RHEA:36683"/>
        <dbReference type="Rhea" id="RHEA-COMP:10131"/>
        <dbReference type="Rhea" id="RHEA-COMP:11032"/>
        <dbReference type="ChEBI" id="CHEBI:29950"/>
        <dbReference type="ChEBI" id="CHEBI:57287"/>
        <dbReference type="ChEBI" id="CHEBI:57379"/>
        <dbReference type="ChEBI" id="CHEBI:74151"/>
        <dbReference type="EC" id="2.3.1.225"/>
    </reaction>
</comment>
<dbReference type="EMBL" id="CAJNOU010000366">
    <property type="protein sequence ID" value="CAF0974305.1"/>
    <property type="molecule type" value="Genomic_DNA"/>
</dbReference>
<feature type="domain" description="Palmitoyltransferase DHHC" evidence="8">
    <location>
        <begin position="91"/>
        <end position="225"/>
    </location>
</feature>
<feature type="transmembrane region" description="Helical" evidence="7">
    <location>
        <begin position="14"/>
        <end position="38"/>
    </location>
</feature>
<proteinExistence type="inferred from homology"/>